<feature type="chain" id="PRO_5012016048" description="DUF4214 domain-containing protein" evidence="1">
    <location>
        <begin position="21"/>
        <end position="373"/>
    </location>
</feature>
<proteinExistence type="predicted"/>
<accession>A0A254TFK8</accession>
<protein>
    <recommendedName>
        <fullName evidence="2">DUF4214 domain-containing protein</fullName>
    </recommendedName>
</protein>
<organism evidence="3 4">
    <name type="scientific">Noviherbaspirillum denitrificans</name>
    <dbReference type="NCBI Taxonomy" id="1968433"/>
    <lineage>
        <taxon>Bacteria</taxon>
        <taxon>Pseudomonadati</taxon>
        <taxon>Pseudomonadota</taxon>
        <taxon>Betaproteobacteria</taxon>
        <taxon>Burkholderiales</taxon>
        <taxon>Oxalobacteraceae</taxon>
        <taxon>Noviherbaspirillum</taxon>
    </lineage>
</organism>
<feature type="signal peptide" evidence="1">
    <location>
        <begin position="1"/>
        <end position="20"/>
    </location>
</feature>
<evidence type="ECO:0000256" key="1">
    <source>
        <dbReference type="SAM" id="SignalP"/>
    </source>
</evidence>
<dbReference type="AlphaFoldDB" id="A0A254TFK8"/>
<feature type="domain" description="DUF4214" evidence="2">
    <location>
        <begin position="159"/>
        <end position="215"/>
    </location>
</feature>
<sequence length="373" mass="39449">MMLRKTILAMTAAAAVTACGGGSETGTPSQGAEKRLAVAQFAPIVASFAGPRNNYRLARTSTGYSVTNAATGVSSSVTGTDSIRFDDVTVNLGIGDKSKTLSSIELRTLIDLYVAFFNRVPDADGLSYWIDQFKAGQTIVQISESFYAAAIQFSSLTGYSVTMTNDEFVRVIYKNVLGRSGATAPPDADVQYWSGELAAGRATKGSLISTMLDSARSFAGDPTWGWVPALLDNKNTVARYFAVQHGLNFNTSEASITNTMAIAAAVTPESTTAAISQINMADSSFSLLNPAPAPSVPTTAQVLAITTQRCFLCHNVPNPPAGIRVDTEAVLRTNAARIYQQVVVLQRMPLGNATQMTAAERAIVAAWFEGGTP</sequence>
<dbReference type="InterPro" id="IPR025282">
    <property type="entry name" value="DUF4214"/>
</dbReference>
<dbReference type="Proteomes" id="UP000197535">
    <property type="component" value="Unassembled WGS sequence"/>
</dbReference>
<dbReference type="EMBL" id="LSTO01000001">
    <property type="protein sequence ID" value="OWW21394.1"/>
    <property type="molecule type" value="Genomic_DNA"/>
</dbReference>
<reference evidence="3 4" key="1">
    <citation type="submission" date="2016-02" db="EMBL/GenBank/DDBJ databases">
        <authorList>
            <person name="Wen L."/>
            <person name="He K."/>
            <person name="Yang H."/>
        </authorList>
    </citation>
    <scope>NUCLEOTIDE SEQUENCE [LARGE SCALE GENOMIC DNA]</scope>
    <source>
        <strain evidence="3 4">TSA40</strain>
    </source>
</reference>
<dbReference type="PROSITE" id="PS51257">
    <property type="entry name" value="PROKAR_LIPOPROTEIN"/>
    <property type="match status" value="1"/>
</dbReference>
<gene>
    <name evidence="3" type="ORF">AYR66_19820</name>
</gene>
<dbReference type="RefSeq" id="WP_088708252.1">
    <property type="nucleotide sequence ID" value="NZ_LSTO01000001.1"/>
</dbReference>
<name>A0A254TFK8_9BURK</name>
<evidence type="ECO:0000313" key="4">
    <source>
        <dbReference type="Proteomes" id="UP000197535"/>
    </source>
</evidence>
<evidence type="ECO:0000259" key="2">
    <source>
        <dbReference type="Pfam" id="PF13946"/>
    </source>
</evidence>
<comment type="caution">
    <text evidence="3">The sequence shown here is derived from an EMBL/GenBank/DDBJ whole genome shotgun (WGS) entry which is preliminary data.</text>
</comment>
<keyword evidence="4" id="KW-1185">Reference proteome</keyword>
<dbReference type="Pfam" id="PF13946">
    <property type="entry name" value="DUF4214"/>
    <property type="match status" value="1"/>
</dbReference>
<evidence type="ECO:0000313" key="3">
    <source>
        <dbReference type="EMBL" id="OWW21394.1"/>
    </source>
</evidence>
<dbReference type="OrthoDB" id="8777897at2"/>
<keyword evidence="1" id="KW-0732">Signal</keyword>